<reference evidence="2 3" key="1">
    <citation type="journal article" date="2017" name="Int. J. Syst. Evol. Microbiol.">
        <title>Aquarickettsiella crustaci n. gen. n. sp. (Gammaproteobacteria: Legionellales: Coxiellaceae); a bacterial pathogen of the freshwater crustacean: Gammarus fossarum (Malacostraca: Amphipoda).</title>
        <authorList>
            <person name="Bojko J."/>
            <person name="Dunn A.M."/>
            <person name="Stebbing P.D."/>
            <person name="Van Aerle R."/>
            <person name="Bacela-Spychalska K."/>
            <person name="Bean T.P."/>
            <person name="Stentiford G.D."/>
        </authorList>
    </citation>
    <scope>NUCLEOTIDE SEQUENCE [LARGE SCALE GENOMIC DNA]</scope>
    <source>
        <strain evidence="2">RA15029</strain>
    </source>
</reference>
<feature type="transmembrane region" description="Helical" evidence="1">
    <location>
        <begin position="52"/>
        <end position="72"/>
    </location>
</feature>
<reference evidence="2 3" key="2">
    <citation type="journal article" date="2018" name="J. Invertebr. Pathol.">
        <title>'Candidatus Aquirickettsiella gammari' (Gammaproteobacteria: Legionellales: Coxiellaceae): A bacterial pathogen of the freshwater crustacean Gammarus fossarum (Malacostraca: Amphipoda).</title>
        <authorList>
            <person name="Bojko J."/>
            <person name="Dunn A.M."/>
            <person name="Stebbing P.D."/>
            <person name="van Aerle R."/>
            <person name="Bacela-Spychalska K."/>
            <person name="Bean T.P."/>
            <person name="Urrutia A."/>
            <person name="Stentiford G.D."/>
        </authorList>
    </citation>
    <scope>NUCLEOTIDE SEQUENCE [LARGE SCALE GENOMIC DNA]</scope>
    <source>
        <strain evidence="2">RA15029</strain>
    </source>
</reference>
<dbReference type="AlphaFoldDB" id="A0A370CGB1"/>
<keyword evidence="1" id="KW-1133">Transmembrane helix</keyword>
<accession>A0A370CGB1</accession>
<keyword evidence="3" id="KW-1185">Reference proteome</keyword>
<keyword evidence="1" id="KW-0472">Membrane</keyword>
<gene>
    <name evidence="2" type="ORF">CFE62_005495</name>
</gene>
<protein>
    <submittedName>
        <fullName evidence="2">Uncharacterized protein</fullName>
    </submittedName>
</protein>
<feature type="transmembrane region" description="Helical" evidence="1">
    <location>
        <begin position="29"/>
        <end position="47"/>
    </location>
</feature>
<keyword evidence="1" id="KW-0812">Transmembrane</keyword>
<dbReference type="Proteomes" id="UP000226429">
    <property type="component" value="Unassembled WGS sequence"/>
</dbReference>
<sequence>MFRSLAIALFILLLLIIGGHIALTLFTGAAVIGLSVWGFLVASVFFFSLSILLLFILTWTGALVIGVIAAIWTVVAIILFPILLPILLPLLIILFFASYIRRKQNPN</sequence>
<evidence type="ECO:0000313" key="2">
    <source>
        <dbReference type="EMBL" id="RDH40091.1"/>
    </source>
</evidence>
<evidence type="ECO:0000313" key="3">
    <source>
        <dbReference type="Proteomes" id="UP000226429"/>
    </source>
</evidence>
<dbReference type="EMBL" id="NMOS02000016">
    <property type="protein sequence ID" value="RDH40091.1"/>
    <property type="molecule type" value="Genomic_DNA"/>
</dbReference>
<comment type="caution">
    <text evidence="2">The sequence shown here is derived from an EMBL/GenBank/DDBJ whole genome shotgun (WGS) entry which is preliminary data.</text>
</comment>
<evidence type="ECO:0000256" key="1">
    <source>
        <dbReference type="SAM" id="Phobius"/>
    </source>
</evidence>
<organism evidence="2 3">
    <name type="scientific">Candidatus Aquirickettsiella gammari</name>
    <dbReference type="NCBI Taxonomy" id="2016198"/>
    <lineage>
        <taxon>Bacteria</taxon>
        <taxon>Pseudomonadati</taxon>
        <taxon>Pseudomonadota</taxon>
        <taxon>Gammaproteobacteria</taxon>
        <taxon>Legionellales</taxon>
        <taxon>Coxiellaceae</taxon>
        <taxon>Candidatus Aquirickettsiella</taxon>
    </lineage>
</organism>
<feature type="transmembrane region" description="Helical" evidence="1">
    <location>
        <begin position="78"/>
        <end position="100"/>
    </location>
</feature>
<proteinExistence type="predicted"/>
<name>A0A370CGB1_9COXI</name>